<dbReference type="AlphaFoldDB" id="A0A1Y5I0Q1"/>
<name>A0A1Y5I0Q1_OSTTA</name>
<protein>
    <submittedName>
        <fullName evidence="2">Uncharacterized protein</fullName>
    </submittedName>
</protein>
<evidence type="ECO:0000313" key="2">
    <source>
        <dbReference type="EMBL" id="OUS43121.1"/>
    </source>
</evidence>
<feature type="region of interest" description="Disordered" evidence="1">
    <location>
        <begin position="71"/>
        <end position="95"/>
    </location>
</feature>
<organism evidence="2">
    <name type="scientific">Ostreococcus tauri</name>
    <name type="common">Marine green alga</name>
    <dbReference type="NCBI Taxonomy" id="70448"/>
    <lineage>
        <taxon>Eukaryota</taxon>
        <taxon>Viridiplantae</taxon>
        <taxon>Chlorophyta</taxon>
        <taxon>Mamiellophyceae</taxon>
        <taxon>Mamiellales</taxon>
        <taxon>Bathycoccaceae</taxon>
        <taxon>Ostreococcus</taxon>
    </lineage>
</organism>
<feature type="region of interest" description="Disordered" evidence="1">
    <location>
        <begin position="1"/>
        <end position="41"/>
    </location>
</feature>
<evidence type="ECO:0000256" key="1">
    <source>
        <dbReference type="SAM" id="MobiDB-lite"/>
    </source>
</evidence>
<sequence length="142" mass="15504">MTNKQSSPSLARRPRAAPAASASRVRAARTTRTSSSTYVVRHTLVTSPSPHTFFPNTNRSNTLISTLSNVANHSASSSKTSHRARNSHRNQFSGGTLRTFEYRRLNTPRRPFDGAGALVYATRHTPSLVRSTVAHSLASMNV</sequence>
<reference evidence="2" key="1">
    <citation type="submission" date="2017-04" db="EMBL/GenBank/DDBJ databases">
        <title>Population genomics of picophytoplankton unveils novel chromosome hypervariability.</title>
        <authorList>
            <consortium name="DOE Joint Genome Institute"/>
            <person name="Blanc-Mathieu R."/>
            <person name="Krasovec M."/>
            <person name="Hebrard M."/>
            <person name="Yau S."/>
            <person name="Desgranges E."/>
            <person name="Martin J."/>
            <person name="Schackwitz W."/>
            <person name="Kuo A."/>
            <person name="Salin G."/>
            <person name="Donnadieu C."/>
            <person name="Desdevises Y."/>
            <person name="Sanchez-Ferandin S."/>
            <person name="Moreau H."/>
            <person name="Rivals E."/>
            <person name="Grigoriev I.V."/>
            <person name="Grimsley N."/>
            <person name="Eyre-Walker A."/>
            <person name="Piganeau G."/>
        </authorList>
    </citation>
    <scope>NUCLEOTIDE SEQUENCE [LARGE SCALE GENOMIC DNA]</scope>
    <source>
        <strain evidence="2">RCC 1115</strain>
    </source>
</reference>
<dbReference type="EMBL" id="KZ155835">
    <property type="protein sequence ID" value="OUS43121.1"/>
    <property type="molecule type" value="Genomic_DNA"/>
</dbReference>
<proteinExistence type="predicted"/>
<accession>A0A1Y5I0Q1</accession>
<feature type="non-terminal residue" evidence="2">
    <location>
        <position position="142"/>
    </location>
</feature>
<dbReference type="Proteomes" id="UP000195557">
    <property type="component" value="Unassembled WGS sequence"/>
</dbReference>
<gene>
    <name evidence="2" type="ORF">BE221DRAFT_55478</name>
</gene>